<dbReference type="EnsemblMetazoa" id="BGLB027868-RA">
    <property type="protein sequence ID" value="BGLB027868-PA"/>
    <property type="gene ID" value="BGLB027868"/>
</dbReference>
<dbReference type="KEGG" id="bgt:106064896"/>
<feature type="region of interest" description="Disordered" evidence="1">
    <location>
        <begin position="1"/>
        <end position="21"/>
    </location>
</feature>
<feature type="transmembrane region" description="Helical" evidence="2">
    <location>
        <begin position="148"/>
        <end position="173"/>
    </location>
</feature>
<feature type="region of interest" description="Disordered" evidence="1">
    <location>
        <begin position="345"/>
        <end position="464"/>
    </location>
</feature>
<feature type="compositionally biased region" description="Polar residues" evidence="1">
    <location>
        <begin position="426"/>
        <end position="456"/>
    </location>
</feature>
<evidence type="ECO:0000313" key="4">
    <source>
        <dbReference type="EnsemblMetazoa" id="BGLB027868-PA"/>
    </source>
</evidence>
<protein>
    <recommendedName>
        <fullName evidence="3">Chitin-binding type-2 domain-containing protein</fullName>
    </recommendedName>
</protein>
<dbReference type="VEuPathDB" id="VectorBase:BGLB027868"/>
<feature type="compositionally biased region" description="Low complexity" evidence="1">
    <location>
        <begin position="568"/>
        <end position="582"/>
    </location>
</feature>
<keyword evidence="2" id="KW-0812">Transmembrane</keyword>
<evidence type="ECO:0000256" key="1">
    <source>
        <dbReference type="SAM" id="MobiDB-lite"/>
    </source>
</evidence>
<dbReference type="Proteomes" id="UP000076420">
    <property type="component" value="Unassembled WGS sequence"/>
</dbReference>
<dbReference type="Gene3D" id="2.170.140.10">
    <property type="entry name" value="Chitin binding domain"/>
    <property type="match status" value="1"/>
</dbReference>
<feature type="compositionally biased region" description="Polar residues" evidence="1">
    <location>
        <begin position="583"/>
        <end position="596"/>
    </location>
</feature>
<dbReference type="AlphaFoldDB" id="A0A2C9L7T7"/>
<feature type="domain" description="Chitin-binding type-2" evidence="3">
    <location>
        <begin position="955"/>
        <end position="1001"/>
    </location>
</feature>
<dbReference type="RefSeq" id="XP_013079004.2">
    <property type="nucleotide sequence ID" value="XM_013223550.2"/>
</dbReference>
<dbReference type="Pfam" id="PF01607">
    <property type="entry name" value="CBM_14"/>
    <property type="match status" value="1"/>
</dbReference>
<dbReference type="SUPFAM" id="SSF57625">
    <property type="entry name" value="Invertebrate chitin-binding proteins"/>
    <property type="match status" value="1"/>
</dbReference>
<evidence type="ECO:0000256" key="2">
    <source>
        <dbReference type="SAM" id="Phobius"/>
    </source>
</evidence>
<feature type="compositionally biased region" description="Basic and acidic residues" evidence="1">
    <location>
        <begin position="296"/>
        <end position="314"/>
    </location>
</feature>
<feature type="compositionally biased region" description="Polar residues" evidence="1">
    <location>
        <begin position="557"/>
        <end position="567"/>
    </location>
</feature>
<gene>
    <name evidence="4" type="primary">106064896</name>
</gene>
<dbReference type="InterPro" id="IPR036508">
    <property type="entry name" value="Chitin-bd_dom_sf"/>
</dbReference>
<keyword evidence="2" id="KW-1133">Transmembrane helix</keyword>
<feature type="compositionally biased region" description="Low complexity" evidence="1">
    <location>
        <begin position="105"/>
        <end position="122"/>
    </location>
</feature>
<feature type="compositionally biased region" description="Low complexity" evidence="1">
    <location>
        <begin position="597"/>
        <end position="606"/>
    </location>
</feature>
<proteinExistence type="predicted"/>
<keyword evidence="2" id="KW-0472">Membrane</keyword>
<sequence length="1011" mass="110533">MTTVAAPSELPDVPECPIDSQTSVDDRRMRWVEFFDREKYLQHVLLMRSRQFSALVQLLQTCKKETDPFRPPVELPVPEQILAPTPPPQTAAEEDEAAVTHSDLSSHSKASQNSSLSSSSSSCYTTTKSRGTSYVSVRSVDARKTNTIALVILVVSVLVIAGIIVGIVVHIHVDTGLLGSSENNKESHKNTNWMTSKERDHIHQLVTENLSPHRTLDMQEYDEVHSNNYPFSSKSPQSATNDLRTSLKANDMHITRSSADSDSTHNQLARDRSNQNTSGRNDSLQSFNQMSQSEPGIERLPTDQGHTKLGDDLSHITRGHTDFSNLHMSVSRSNLDGVSLSRKTTYPIDRSESPTSAMSSSTSQGGTLTSSMSSSSTSESGIPIATTFDPLNPQGNNQPESAEPNLGSPDSGSNPYLRVTGRFEELNSNGDIHEQTSVTRNSFSRPRGATGSTGNTLDPMPTSREQQGTFSRYYQLTNALSLDLTTMPTDHQATDTRNTQQHTLSTFSLGRGLSGSTLSHNAVSSAKATQLPFPGVGTTRTPASPMSFDVLRPPGKLTTSSSIWPQFSSASTKSNKSTSYNSDVQYKSTDSTNVRPSGTRSSSGRESSQEAATSKAMAKAGSSTATRRLMRRLTTPARTTTVRTTPLVDQYAAFYAGGNADGPDGPTFEVSNVAGGIDYDSAFRDMPPPQVLPTAIATKIAAAPPALTTRPPPTTRKPPKIVLIANDVVAEIGMSVSQGLKVGCSAKEAWGWTYMAISRYEGDNNFSVEFLGGVEKRDEWPFIPIDSRMSDFTLHRDDEMVNLVLETKFAMCEDKGRYLCEVIVNSTFFTRTFNVDVKKKPEKPVLSFPDDIFAGQTVWITTTWDAGNPMIGHIVHDIVKGFVDLPFVSKNERTTSWYKDCAIMVENKYSVVPEVNWNGTEIIARIEAGPKATALQKSIIERLKFDRKVMVILDANMCQGKQGDKLAHPYNKEKFVTCGSGGPTVEACPELQHFDTKMKKCVLTPVKPKAT</sequence>
<reference evidence="4" key="1">
    <citation type="submission" date="2020-05" db="UniProtKB">
        <authorList>
            <consortium name="EnsemblMetazoa"/>
        </authorList>
    </citation>
    <scope>IDENTIFICATION</scope>
    <source>
        <strain evidence="4">BB02</strain>
    </source>
</reference>
<feature type="compositionally biased region" description="Polar residues" evidence="1">
    <location>
        <begin position="255"/>
        <end position="267"/>
    </location>
</feature>
<feature type="region of interest" description="Disordered" evidence="1">
    <location>
        <begin position="533"/>
        <end position="632"/>
    </location>
</feature>
<dbReference type="InterPro" id="IPR002557">
    <property type="entry name" value="Chitin-bd_dom"/>
</dbReference>
<accession>A0A2C9L7T7</accession>
<feature type="compositionally biased region" description="Polar residues" evidence="1">
    <location>
        <begin position="274"/>
        <end position="294"/>
    </location>
</feature>
<dbReference type="OrthoDB" id="6138517at2759"/>
<organism evidence="4 5">
    <name type="scientific">Biomphalaria glabrata</name>
    <name type="common">Bloodfluke planorb</name>
    <name type="synonym">Freshwater snail</name>
    <dbReference type="NCBI Taxonomy" id="6526"/>
    <lineage>
        <taxon>Eukaryota</taxon>
        <taxon>Metazoa</taxon>
        <taxon>Spiralia</taxon>
        <taxon>Lophotrochozoa</taxon>
        <taxon>Mollusca</taxon>
        <taxon>Gastropoda</taxon>
        <taxon>Heterobranchia</taxon>
        <taxon>Euthyneura</taxon>
        <taxon>Panpulmonata</taxon>
        <taxon>Hygrophila</taxon>
        <taxon>Lymnaeoidea</taxon>
        <taxon>Planorbidae</taxon>
        <taxon>Biomphalaria</taxon>
    </lineage>
</organism>
<dbReference type="PROSITE" id="PS50940">
    <property type="entry name" value="CHIT_BIND_II"/>
    <property type="match status" value="1"/>
</dbReference>
<evidence type="ECO:0000259" key="3">
    <source>
        <dbReference type="PROSITE" id="PS50940"/>
    </source>
</evidence>
<dbReference type="VEuPathDB" id="VectorBase:BGLAX_051732"/>
<dbReference type="GO" id="GO:0005576">
    <property type="term" value="C:extracellular region"/>
    <property type="evidence" value="ECO:0007669"/>
    <property type="project" value="InterPro"/>
</dbReference>
<feature type="region of interest" description="Disordered" evidence="1">
    <location>
        <begin position="69"/>
        <end position="127"/>
    </location>
</feature>
<feature type="region of interest" description="Disordered" evidence="1">
    <location>
        <begin position="255"/>
        <end position="314"/>
    </location>
</feature>
<name>A0A2C9L7T7_BIOGL</name>
<dbReference type="GO" id="GO:0008061">
    <property type="term" value="F:chitin binding"/>
    <property type="evidence" value="ECO:0007669"/>
    <property type="project" value="InterPro"/>
</dbReference>
<evidence type="ECO:0000313" key="5">
    <source>
        <dbReference type="Proteomes" id="UP000076420"/>
    </source>
</evidence>
<feature type="compositionally biased region" description="Low complexity" evidence="1">
    <location>
        <begin position="353"/>
        <end position="381"/>
    </location>
</feature>